<dbReference type="STRING" id="910964.GEAM_4462"/>
<evidence type="ECO:0000256" key="1">
    <source>
        <dbReference type="SAM" id="Phobius"/>
    </source>
</evidence>
<evidence type="ECO:0000313" key="2">
    <source>
        <dbReference type="EMBL" id="KFC76857.1"/>
    </source>
</evidence>
<keyword evidence="1" id="KW-0812">Transmembrane</keyword>
<reference evidence="2 3" key="1">
    <citation type="submission" date="2014-05" db="EMBL/GenBank/DDBJ databases">
        <title>ATOL: Assembling a taxonomically balanced genome-scale reconstruction of the evolutionary history of the Enterobacteriaceae.</title>
        <authorList>
            <person name="Plunkett G.III."/>
            <person name="Neeno-Eckwall E.C."/>
            <person name="Glasner J.D."/>
            <person name="Perna N.T."/>
        </authorList>
    </citation>
    <scope>NUCLEOTIDE SEQUENCE [LARGE SCALE GENOMIC DNA]</scope>
    <source>
        <strain evidence="2 3">ATCC 33852</strain>
    </source>
</reference>
<sequence length="66" mass="7505">MLKQTLQPDIKELTMLANKTENPAYVGQKAASGFRLAFMLVTTLFFLWGLSYGLLDVLNKHFQEVL</sequence>
<evidence type="ECO:0000313" key="3">
    <source>
        <dbReference type="Proteomes" id="UP000028640"/>
    </source>
</evidence>
<dbReference type="Proteomes" id="UP000028640">
    <property type="component" value="Unassembled WGS sequence"/>
</dbReference>
<organism evidence="2 3">
    <name type="scientific">Ewingella americana (strain ATCC 33852 / DSM 4580 / CCUG 14506 / JCM 5911 / LMG 7869 / NCTC 12157 / CDC 1468-78)</name>
    <dbReference type="NCBI Taxonomy" id="910964"/>
    <lineage>
        <taxon>Bacteria</taxon>
        <taxon>Pseudomonadati</taxon>
        <taxon>Pseudomonadota</taxon>
        <taxon>Gammaproteobacteria</taxon>
        <taxon>Enterobacterales</taxon>
        <taxon>Yersiniaceae</taxon>
        <taxon>Ewingella</taxon>
    </lineage>
</organism>
<accession>A0A085FZG2</accession>
<dbReference type="InterPro" id="IPR036259">
    <property type="entry name" value="MFS_trans_sf"/>
</dbReference>
<proteinExistence type="predicted"/>
<keyword evidence="3" id="KW-1185">Reference proteome</keyword>
<keyword evidence="1" id="KW-1133">Transmembrane helix</keyword>
<dbReference type="eggNOG" id="COG0738">
    <property type="taxonomic scope" value="Bacteria"/>
</dbReference>
<keyword evidence="1" id="KW-0472">Membrane</keyword>
<dbReference type="Gene3D" id="1.20.1250.20">
    <property type="entry name" value="MFS general substrate transporter like domains"/>
    <property type="match status" value="1"/>
</dbReference>
<dbReference type="EMBL" id="JMPJ01000082">
    <property type="protein sequence ID" value="KFC76857.1"/>
    <property type="molecule type" value="Genomic_DNA"/>
</dbReference>
<dbReference type="AlphaFoldDB" id="A0A085FZG2"/>
<name>A0A085FZG2_EWIA3</name>
<comment type="caution">
    <text evidence="2">The sequence shown here is derived from an EMBL/GenBank/DDBJ whole genome shotgun (WGS) entry which is preliminary data.</text>
</comment>
<feature type="non-terminal residue" evidence="2">
    <location>
        <position position="66"/>
    </location>
</feature>
<gene>
    <name evidence="2" type="ORF">GEAM_4462</name>
</gene>
<feature type="transmembrane region" description="Helical" evidence="1">
    <location>
        <begin position="36"/>
        <end position="55"/>
    </location>
</feature>
<protein>
    <submittedName>
        <fullName evidence="2">L-fucose transporter</fullName>
    </submittedName>
</protein>